<evidence type="ECO:0008006" key="3">
    <source>
        <dbReference type="Google" id="ProtNLM"/>
    </source>
</evidence>
<organism evidence="2">
    <name type="scientific">Phaeomonas parva</name>
    <dbReference type="NCBI Taxonomy" id="124430"/>
    <lineage>
        <taxon>Eukaryota</taxon>
        <taxon>Sar</taxon>
        <taxon>Stramenopiles</taxon>
        <taxon>Ochrophyta</taxon>
        <taxon>Pinguiophyceae</taxon>
        <taxon>Pinguiochrysidales</taxon>
        <taxon>Pinguiochrysidaceae</taxon>
        <taxon>Phaeomonas</taxon>
    </lineage>
</organism>
<name>A0A7S1UF65_9STRA</name>
<feature type="compositionally biased region" description="Pro residues" evidence="1">
    <location>
        <begin position="139"/>
        <end position="149"/>
    </location>
</feature>
<dbReference type="AlphaFoldDB" id="A0A7S1UF65"/>
<sequence>MDPWYGDSEPKWPLPPYLGNIPGVPGSDLGDHRRRDPCGAGAGAGMQAAHGFRHPAPPALELYGQPYGSDVWEPPLSALGHEAAARASRRRPRPGASALDMAGLPPMDLLAGPLPDAWPFGGPRFSDPGVLPPRYAPPLPAPVGWPKPPVVTTERNGREAQPSGLRALAARPRKPKRVKRAKRGTSEAGEEKEKEENDEFDPDRDLAEEIKRLVPDEKLDSDLLQLLCKDPIVRETIEADPSVEHVKFTIKDQTRLYLKKRKMREARRKSASRSRKELDDIVGKMRQQNTMLQRTFEISSMLPIASLLIEHSGIVAIASASCASIIGMQSYEMVDRDVADVFGADNVVKRSRLSRARGHWQPCHLMTSSPS</sequence>
<evidence type="ECO:0000313" key="2">
    <source>
        <dbReference type="EMBL" id="CAD9266102.1"/>
    </source>
</evidence>
<protein>
    <recommendedName>
        <fullName evidence="3">PAS domain-containing protein</fullName>
    </recommendedName>
</protein>
<dbReference type="EMBL" id="HBGJ01038957">
    <property type="protein sequence ID" value="CAD9266102.1"/>
    <property type="molecule type" value="Transcribed_RNA"/>
</dbReference>
<proteinExistence type="predicted"/>
<reference evidence="2" key="1">
    <citation type="submission" date="2021-01" db="EMBL/GenBank/DDBJ databases">
        <authorList>
            <person name="Corre E."/>
            <person name="Pelletier E."/>
            <person name="Niang G."/>
            <person name="Scheremetjew M."/>
            <person name="Finn R."/>
            <person name="Kale V."/>
            <person name="Holt S."/>
            <person name="Cochrane G."/>
            <person name="Meng A."/>
            <person name="Brown T."/>
            <person name="Cohen L."/>
        </authorList>
    </citation>
    <scope>NUCLEOTIDE SEQUENCE</scope>
    <source>
        <strain evidence="2">CCMP2877</strain>
    </source>
</reference>
<feature type="region of interest" description="Disordered" evidence="1">
    <location>
        <begin position="1"/>
        <end position="51"/>
    </location>
</feature>
<gene>
    <name evidence="2" type="ORF">PPAR1163_LOCUS24525</name>
</gene>
<feature type="compositionally biased region" description="Basic residues" evidence="1">
    <location>
        <begin position="171"/>
        <end position="183"/>
    </location>
</feature>
<feature type="region of interest" description="Disordered" evidence="1">
    <location>
        <begin position="139"/>
        <end position="203"/>
    </location>
</feature>
<evidence type="ECO:0000256" key="1">
    <source>
        <dbReference type="SAM" id="MobiDB-lite"/>
    </source>
</evidence>
<accession>A0A7S1UF65</accession>